<dbReference type="Proteomes" id="UP000639859">
    <property type="component" value="Unassembled WGS sequence"/>
</dbReference>
<sequence>MDGKRAARERPSEGSAFSAAVAGAVRTYVAVTAGDTAVIQTILARPFDAFIGATLTIGLLVLLARLGLLGVPVLLLGLARLALLVLLAGLLALGVIGLLLQALIVAVVAHGRLLPIIVLAAPMAWREANDGHPRPVPVGNATSELELNH</sequence>
<accession>A0ABS0SX95</accession>
<protein>
    <submittedName>
        <fullName evidence="2">Uncharacterized protein</fullName>
    </submittedName>
</protein>
<evidence type="ECO:0000313" key="2">
    <source>
        <dbReference type="EMBL" id="MBI1684236.1"/>
    </source>
</evidence>
<keyword evidence="1" id="KW-0812">Transmembrane</keyword>
<feature type="transmembrane region" description="Helical" evidence="1">
    <location>
        <begin position="49"/>
        <end position="75"/>
    </location>
</feature>
<dbReference type="RefSeq" id="WP_198576154.1">
    <property type="nucleotide sequence ID" value="NZ_JADWOX010000006.1"/>
</dbReference>
<name>A0ABS0SX95_9CAUL</name>
<gene>
    <name evidence="2" type="ORF">I4Q42_11215</name>
</gene>
<dbReference type="EMBL" id="JADWOX010000006">
    <property type="protein sequence ID" value="MBI1684236.1"/>
    <property type="molecule type" value="Genomic_DNA"/>
</dbReference>
<keyword evidence="3" id="KW-1185">Reference proteome</keyword>
<evidence type="ECO:0000256" key="1">
    <source>
        <dbReference type="SAM" id="Phobius"/>
    </source>
</evidence>
<keyword evidence="1" id="KW-1133">Transmembrane helix</keyword>
<reference evidence="2 3" key="1">
    <citation type="submission" date="2020-11" db="EMBL/GenBank/DDBJ databases">
        <title>genome sequence of strain KACC 18849.</title>
        <authorList>
            <person name="Gao J."/>
            <person name="Zhang X."/>
        </authorList>
    </citation>
    <scope>NUCLEOTIDE SEQUENCE [LARGE SCALE GENOMIC DNA]</scope>
    <source>
        <strain evidence="2 3">KACC 18849</strain>
    </source>
</reference>
<evidence type="ECO:0000313" key="3">
    <source>
        <dbReference type="Proteomes" id="UP000639859"/>
    </source>
</evidence>
<keyword evidence="1" id="KW-0472">Membrane</keyword>
<proteinExistence type="predicted"/>
<organism evidence="2 3">
    <name type="scientific">Caulobacter hibisci</name>
    <dbReference type="NCBI Taxonomy" id="2035993"/>
    <lineage>
        <taxon>Bacteria</taxon>
        <taxon>Pseudomonadati</taxon>
        <taxon>Pseudomonadota</taxon>
        <taxon>Alphaproteobacteria</taxon>
        <taxon>Caulobacterales</taxon>
        <taxon>Caulobacteraceae</taxon>
        <taxon>Caulobacter</taxon>
    </lineage>
</organism>
<comment type="caution">
    <text evidence="2">The sequence shown here is derived from an EMBL/GenBank/DDBJ whole genome shotgun (WGS) entry which is preliminary data.</text>
</comment>
<feature type="transmembrane region" description="Helical" evidence="1">
    <location>
        <begin position="81"/>
        <end position="109"/>
    </location>
</feature>